<evidence type="ECO:0000256" key="3">
    <source>
        <dbReference type="ARBA" id="ARBA00022840"/>
    </source>
</evidence>
<evidence type="ECO:0000256" key="2">
    <source>
        <dbReference type="ARBA" id="ARBA00022741"/>
    </source>
</evidence>
<keyword evidence="5" id="KW-0346">Stress response</keyword>
<dbReference type="PRINTS" id="PR00301">
    <property type="entry name" value="HEATSHOCK70"/>
</dbReference>
<dbReference type="InterPro" id="IPR043129">
    <property type="entry name" value="ATPase_NBD"/>
</dbReference>
<proteinExistence type="inferred from homology"/>
<evidence type="ECO:0000256" key="1">
    <source>
        <dbReference type="ARBA" id="ARBA00007381"/>
    </source>
</evidence>
<dbReference type="FunFam" id="3.30.30.30:FF:000005">
    <property type="entry name" value="Heat shock protein ssb1"/>
    <property type="match status" value="1"/>
</dbReference>
<dbReference type="SUPFAM" id="SSF53067">
    <property type="entry name" value="Actin-like ATPase domain"/>
    <property type="match status" value="2"/>
</dbReference>
<dbReference type="AlphaFoldDB" id="A0A979FRU3"/>
<name>A0A979FRU3_HYAAZ</name>
<evidence type="ECO:0000313" key="4">
    <source>
        <dbReference type="Proteomes" id="UP000694843"/>
    </source>
</evidence>
<sequence length="257" mass="28510">MATNKDYAIGIDLGTSNSCVGVVRNGRVEIIADERGSRLTPSFVAFTEDERLIGESAKLQRTENPANTVYEVKRLIGRKFSDEAVQNKLPHWPYRVVNASGNPKICVQYLEEEKFFTPEEISAMVLSKMKEIAQIFLGCEVRKAVITVPAYFTDSQRQATIDAGTIAGLEVLKILNEPTAAAIAYGEDTIVAYETNILVFDFGGGTFDVAVLKMKKENYEVKSVEGNSQLGGGDIDCRVGKFLINSRREQGWMYLMK</sequence>
<dbReference type="InterPro" id="IPR018181">
    <property type="entry name" value="Heat_shock_70_CS"/>
</dbReference>
<evidence type="ECO:0000313" key="5">
    <source>
        <dbReference type="RefSeq" id="XP_047739176.1"/>
    </source>
</evidence>
<accession>A0A979FRU3</accession>
<reference evidence="5" key="1">
    <citation type="submission" date="2025-08" db="UniProtKB">
        <authorList>
            <consortium name="RefSeq"/>
        </authorList>
    </citation>
    <scope>IDENTIFICATION</scope>
    <source>
        <tissue evidence="5">Whole organism</tissue>
    </source>
</reference>
<dbReference type="RefSeq" id="XP_047739176.1">
    <property type="nucleotide sequence ID" value="XM_047883220.1"/>
</dbReference>
<dbReference type="PANTHER" id="PTHR19375">
    <property type="entry name" value="HEAT SHOCK PROTEIN 70KDA"/>
    <property type="match status" value="1"/>
</dbReference>
<comment type="similarity">
    <text evidence="1">Belongs to the heat shock protein 70 family.</text>
</comment>
<organism evidence="4 5">
    <name type="scientific">Hyalella azteca</name>
    <name type="common">Amphipod</name>
    <dbReference type="NCBI Taxonomy" id="294128"/>
    <lineage>
        <taxon>Eukaryota</taxon>
        <taxon>Metazoa</taxon>
        <taxon>Ecdysozoa</taxon>
        <taxon>Arthropoda</taxon>
        <taxon>Crustacea</taxon>
        <taxon>Multicrustacea</taxon>
        <taxon>Malacostraca</taxon>
        <taxon>Eumalacostraca</taxon>
        <taxon>Peracarida</taxon>
        <taxon>Amphipoda</taxon>
        <taxon>Senticaudata</taxon>
        <taxon>Talitrida</taxon>
        <taxon>Talitroidea</taxon>
        <taxon>Hyalellidae</taxon>
        <taxon>Hyalella</taxon>
    </lineage>
</organism>
<dbReference type="Gene3D" id="3.30.30.30">
    <property type="match status" value="1"/>
</dbReference>
<dbReference type="GeneID" id="108665573"/>
<dbReference type="OrthoDB" id="6375249at2759"/>
<dbReference type="OMA" id="ANECFEM"/>
<dbReference type="GO" id="GO:0005524">
    <property type="term" value="F:ATP binding"/>
    <property type="evidence" value="ECO:0007669"/>
    <property type="project" value="UniProtKB-KW"/>
</dbReference>
<keyword evidence="3" id="KW-0067">ATP-binding</keyword>
<gene>
    <name evidence="5" type="primary">LOC108665573</name>
</gene>
<dbReference type="GO" id="GO:0140662">
    <property type="term" value="F:ATP-dependent protein folding chaperone"/>
    <property type="evidence" value="ECO:0007669"/>
    <property type="project" value="InterPro"/>
</dbReference>
<dbReference type="Proteomes" id="UP000694843">
    <property type="component" value="Unplaced"/>
</dbReference>
<dbReference type="FunFam" id="3.30.420.40:FF:000026">
    <property type="entry name" value="Heat shock protein 70"/>
    <property type="match status" value="1"/>
</dbReference>
<dbReference type="InterPro" id="IPR013126">
    <property type="entry name" value="Hsp_70_fam"/>
</dbReference>
<dbReference type="Gene3D" id="3.30.420.40">
    <property type="match status" value="2"/>
</dbReference>
<dbReference type="PROSITE" id="PS00297">
    <property type="entry name" value="HSP70_1"/>
    <property type="match status" value="1"/>
</dbReference>
<dbReference type="Pfam" id="PF00012">
    <property type="entry name" value="HSP70"/>
    <property type="match status" value="1"/>
</dbReference>
<dbReference type="KEGG" id="hazt:108665573"/>
<keyword evidence="2" id="KW-0547">Nucleotide-binding</keyword>
<protein>
    <submittedName>
        <fullName evidence="5">Heat shock 70 kDa protein 7</fullName>
    </submittedName>
</protein>
<keyword evidence="4" id="KW-1185">Reference proteome</keyword>